<evidence type="ECO:0000313" key="4">
    <source>
        <dbReference type="Proteomes" id="UP000614601"/>
    </source>
</evidence>
<protein>
    <submittedName>
        <fullName evidence="3">Uncharacterized protein</fullName>
    </submittedName>
</protein>
<proteinExistence type="predicted"/>
<feature type="coiled-coil region" evidence="1">
    <location>
        <begin position="93"/>
        <end position="253"/>
    </location>
</feature>
<evidence type="ECO:0000256" key="1">
    <source>
        <dbReference type="SAM" id="Coils"/>
    </source>
</evidence>
<dbReference type="Proteomes" id="UP000614601">
    <property type="component" value="Unassembled WGS sequence"/>
</dbReference>
<evidence type="ECO:0000313" key="3">
    <source>
        <dbReference type="EMBL" id="CAD5213381.1"/>
    </source>
</evidence>
<evidence type="ECO:0000256" key="2">
    <source>
        <dbReference type="SAM" id="MobiDB-lite"/>
    </source>
</evidence>
<feature type="compositionally biased region" description="Low complexity" evidence="2">
    <location>
        <begin position="302"/>
        <end position="324"/>
    </location>
</feature>
<dbReference type="EMBL" id="CAJFDH010000003">
    <property type="protein sequence ID" value="CAD5213381.1"/>
    <property type="molecule type" value="Genomic_DNA"/>
</dbReference>
<dbReference type="EMBL" id="CAJFCW020000003">
    <property type="protein sequence ID" value="CAG9100753.1"/>
    <property type="molecule type" value="Genomic_DNA"/>
</dbReference>
<dbReference type="OrthoDB" id="10069524at2759"/>
<keyword evidence="4" id="KW-1185">Reference proteome</keyword>
<dbReference type="Proteomes" id="UP000783686">
    <property type="component" value="Unassembled WGS sequence"/>
</dbReference>
<name>A0A811KB77_9BILA</name>
<dbReference type="SUPFAM" id="SSF161256">
    <property type="entry name" value="RILP dimerisation region"/>
    <property type="match status" value="1"/>
</dbReference>
<gene>
    <name evidence="3" type="ORF">BOKJ2_LOCUS5064</name>
</gene>
<feature type="region of interest" description="Disordered" evidence="2">
    <location>
        <begin position="296"/>
        <end position="348"/>
    </location>
</feature>
<dbReference type="AlphaFoldDB" id="A0A811KB77"/>
<sequence length="373" mass="44018">MDDSESPGSTPTHRITIEHVYDFASELTTTVFDDLKELIGKEQAREYFLKFQPAFEYLEILVKRTEKDHDKIGHLERTIEDMERDRQLRARKMEDREKELLELEELYGKENKNLWEMVNKVKEENKYLQSTMERLAEETVEEKEKQVLAAQEFELLRNLKQQNLELKDKIKEQQEQLNVSEETEKKLRANIEELITETEKMLRKNKSLESQCRTLFTERNNYVKAQEELKEHNLRLKQTLDQTSRACNDLKNQQDIQLDKDRVSDDYALKFSTNDLRTILHENTQLKSRLYQLEERLDRPQSSSGESGTETATETASVAVESVADFSEVEAEERGEDEVVYGPINKEPDEKLYPWKYQRKSSGIAKLFSKLFS</sequence>
<comment type="caution">
    <text evidence="3">The sequence shown here is derived from an EMBL/GenBank/DDBJ whole genome shotgun (WGS) entry which is preliminary data.</text>
</comment>
<reference evidence="3" key="1">
    <citation type="submission" date="2020-09" db="EMBL/GenBank/DDBJ databases">
        <authorList>
            <person name="Kikuchi T."/>
        </authorList>
    </citation>
    <scope>NUCLEOTIDE SEQUENCE</scope>
    <source>
        <strain evidence="3">SH1</strain>
    </source>
</reference>
<organism evidence="3 4">
    <name type="scientific">Bursaphelenchus okinawaensis</name>
    <dbReference type="NCBI Taxonomy" id="465554"/>
    <lineage>
        <taxon>Eukaryota</taxon>
        <taxon>Metazoa</taxon>
        <taxon>Ecdysozoa</taxon>
        <taxon>Nematoda</taxon>
        <taxon>Chromadorea</taxon>
        <taxon>Rhabditida</taxon>
        <taxon>Tylenchina</taxon>
        <taxon>Tylenchomorpha</taxon>
        <taxon>Aphelenchoidea</taxon>
        <taxon>Aphelenchoididae</taxon>
        <taxon>Bursaphelenchus</taxon>
    </lineage>
</organism>
<accession>A0A811KB77</accession>
<feature type="compositionally biased region" description="Acidic residues" evidence="2">
    <location>
        <begin position="327"/>
        <end position="339"/>
    </location>
</feature>
<keyword evidence="1" id="KW-0175">Coiled coil</keyword>